<dbReference type="InterPro" id="IPR036397">
    <property type="entry name" value="RNaseH_sf"/>
</dbReference>
<dbReference type="InterPro" id="IPR053151">
    <property type="entry name" value="RNase_H-like"/>
</dbReference>
<evidence type="ECO:0000259" key="1">
    <source>
        <dbReference type="Pfam" id="PF13456"/>
    </source>
</evidence>
<dbReference type="InterPro" id="IPR012337">
    <property type="entry name" value="RNaseH-like_sf"/>
</dbReference>
<dbReference type="Proteomes" id="UP001358586">
    <property type="component" value="Chromosome 8"/>
</dbReference>
<evidence type="ECO:0000313" key="3">
    <source>
        <dbReference type="Proteomes" id="UP001358586"/>
    </source>
</evidence>
<reference evidence="2 3" key="1">
    <citation type="submission" date="2023-03" db="EMBL/GenBank/DDBJ databases">
        <title>WGS of Gossypium arboreum.</title>
        <authorList>
            <person name="Yu D."/>
        </authorList>
    </citation>
    <scope>NUCLEOTIDE SEQUENCE [LARGE SCALE GENOMIC DNA]</scope>
    <source>
        <tissue evidence="2">Leaf</tissue>
    </source>
</reference>
<feature type="domain" description="RNase H type-1" evidence="1">
    <location>
        <begin position="63"/>
        <end position="182"/>
    </location>
</feature>
<proteinExistence type="predicted"/>
<dbReference type="EMBL" id="JARKNE010000008">
    <property type="protein sequence ID" value="KAK5811264.1"/>
    <property type="molecule type" value="Genomic_DNA"/>
</dbReference>
<dbReference type="InterPro" id="IPR002156">
    <property type="entry name" value="RNaseH_domain"/>
</dbReference>
<keyword evidence="3" id="KW-1185">Reference proteome</keyword>
<dbReference type="Pfam" id="PF13456">
    <property type="entry name" value="RVT_3"/>
    <property type="match status" value="1"/>
</dbReference>
<evidence type="ECO:0000313" key="2">
    <source>
        <dbReference type="EMBL" id="KAK5811264.1"/>
    </source>
</evidence>
<comment type="caution">
    <text evidence="2">The sequence shown here is derived from an EMBL/GenBank/DDBJ whole genome shotgun (WGS) entry which is preliminary data.</text>
</comment>
<dbReference type="PANTHER" id="PTHR47723:SF19">
    <property type="entry name" value="POLYNUCLEOTIDYL TRANSFERASE, RIBONUCLEASE H-LIKE SUPERFAMILY PROTEIN"/>
    <property type="match status" value="1"/>
</dbReference>
<dbReference type="SUPFAM" id="SSF53098">
    <property type="entry name" value="Ribonuclease H-like"/>
    <property type="match status" value="1"/>
</dbReference>
<dbReference type="Gene3D" id="3.30.420.10">
    <property type="entry name" value="Ribonuclease H-like superfamily/Ribonuclease H"/>
    <property type="match status" value="1"/>
</dbReference>
<accession>A0ABR0NY60</accession>
<name>A0ABR0NY60_GOSAR</name>
<dbReference type="CDD" id="cd06222">
    <property type="entry name" value="RNase_H_like"/>
    <property type="match status" value="1"/>
</dbReference>
<sequence>MKLAFQLITKPDKLWVKIPQHKYMMLEVTDDFGAYSYLPPPMEDLGDDVYLLKNNDLGWVKINSDGATVENRNWSAVDGVLRDSHGNWLVGFCRFINRGFAITTELWAILHGLRIAWQKGYTKVIIESDNKSVVAMLTDVSIESSSLTTLVQRIKEECRGNWTVKIQHIFHKVNKVADYIVSYSMKKYDMEIIDFPMFDVRQLLLEDKMGDFYVTNIRS</sequence>
<organism evidence="2 3">
    <name type="scientific">Gossypium arboreum</name>
    <name type="common">Tree cotton</name>
    <name type="synonym">Gossypium nanking</name>
    <dbReference type="NCBI Taxonomy" id="29729"/>
    <lineage>
        <taxon>Eukaryota</taxon>
        <taxon>Viridiplantae</taxon>
        <taxon>Streptophyta</taxon>
        <taxon>Embryophyta</taxon>
        <taxon>Tracheophyta</taxon>
        <taxon>Spermatophyta</taxon>
        <taxon>Magnoliopsida</taxon>
        <taxon>eudicotyledons</taxon>
        <taxon>Gunneridae</taxon>
        <taxon>Pentapetalae</taxon>
        <taxon>rosids</taxon>
        <taxon>malvids</taxon>
        <taxon>Malvales</taxon>
        <taxon>Malvaceae</taxon>
        <taxon>Malvoideae</taxon>
        <taxon>Gossypium</taxon>
    </lineage>
</organism>
<dbReference type="PANTHER" id="PTHR47723">
    <property type="entry name" value="OS05G0353850 PROTEIN"/>
    <property type="match status" value="1"/>
</dbReference>
<dbReference type="InterPro" id="IPR044730">
    <property type="entry name" value="RNase_H-like_dom_plant"/>
</dbReference>
<gene>
    <name evidence="2" type="ORF">PVK06_026591</name>
</gene>
<protein>
    <recommendedName>
        <fullName evidence="1">RNase H type-1 domain-containing protein</fullName>
    </recommendedName>
</protein>